<evidence type="ECO:0000256" key="2">
    <source>
        <dbReference type="ARBA" id="ARBA00022729"/>
    </source>
</evidence>
<evidence type="ECO:0000259" key="10">
    <source>
        <dbReference type="PROSITE" id="PS50198"/>
    </source>
</evidence>
<evidence type="ECO:0000256" key="3">
    <source>
        <dbReference type="ARBA" id="ARBA00022764"/>
    </source>
</evidence>
<comment type="caution">
    <text evidence="11">The sequence shown here is derived from an EMBL/GenBank/DDBJ whole genome shotgun (WGS) entry which is preliminary data.</text>
</comment>
<dbReference type="InterPro" id="IPR027304">
    <property type="entry name" value="Trigger_fact/SurA_dom_sf"/>
</dbReference>
<keyword evidence="3" id="KW-0574">Periplasm</keyword>
<dbReference type="GO" id="GO:0003755">
    <property type="term" value="F:peptidyl-prolyl cis-trans isomerase activity"/>
    <property type="evidence" value="ECO:0007669"/>
    <property type="project" value="UniProtKB-EC"/>
</dbReference>
<keyword evidence="5" id="KW-0143">Chaperone</keyword>
<evidence type="ECO:0000313" key="12">
    <source>
        <dbReference type="Proteomes" id="UP001589670"/>
    </source>
</evidence>
<keyword evidence="2" id="KW-0732">Signal</keyword>
<dbReference type="Pfam" id="PF09312">
    <property type="entry name" value="SurA_N"/>
    <property type="match status" value="1"/>
</dbReference>
<dbReference type="PANTHER" id="PTHR47637">
    <property type="entry name" value="CHAPERONE SURA"/>
    <property type="match status" value="1"/>
</dbReference>
<protein>
    <recommendedName>
        <fullName evidence="1">Parvulin-like PPIase</fullName>
    </recommendedName>
    <alternativeName>
        <fullName evidence="7">Peptidyl-prolyl cis-trans isomerase plp</fullName>
    </alternativeName>
    <alternativeName>
        <fullName evidence="8">Rotamase plp</fullName>
    </alternativeName>
</protein>
<organism evidence="11 12">
    <name type="scientific">Roseovarius ramblicola</name>
    <dbReference type="NCBI Taxonomy" id="2022336"/>
    <lineage>
        <taxon>Bacteria</taxon>
        <taxon>Pseudomonadati</taxon>
        <taxon>Pseudomonadota</taxon>
        <taxon>Alphaproteobacteria</taxon>
        <taxon>Rhodobacterales</taxon>
        <taxon>Roseobacteraceae</taxon>
        <taxon>Roseovarius</taxon>
    </lineage>
</organism>
<sequence length="397" mass="43026">MLASTGLTSTPLKAQNLFEPVIFVNDSAITRYEVQQRARMLTLFRAPGDPAQLAREQLIEERVKLEAAKTMGITLGEDAVRTGIEEFAARAGMDAEQMIATLARSGVSAQSLGEFVRAGITWREVTRARFAGRVSVGQEEVDRAALALSGDASVRVLLSEIILPVANVEDAEAKQRLAARIATAETEGAFARYAREYSVAPTAQGGGRLEWQALSELPQALRQVALGLAPGEVSDPLPIDGGLALIYLRDIREGAVPEPKYSAIEYAAYYIPGGRSEQALSRAARVRAEVDTCDDLYGVAQGQPEDVLDRVSLPPEDIADDIAAELALLDPGEISTRLTRSDGQVLMFLMLCDRTPALDDEQPSIEDLTGFIRNQRIQSLADGYLQQLMAEARIVEP</sequence>
<dbReference type="SUPFAM" id="SSF109998">
    <property type="entry name" value="Triger factor/SurA peptide-binding domain-like"/>
    <property type="match status" value="1"/>
</dbReference>
<dbReference type="Gene3D" id="3.10.50.40">
    <property type="match status" value="1"/>
</dbReference>
<proteinExistence type="predicted"/>
<dbReference type="Pfam" id="PF00639">
    <property type="entry name" value="Rotamase"/>
    <property type="match status" value="1"/>
</dbReference>
<gene>
    <name evidence="11" type="ORF">ACFFU4_00555</name>
</gene>
<dbReference type="Proteomes" id="UP001589670">
    <property type="component" value="Unassembled WGS sequence"/>
</dbReference>
<dbReference type="PANTHER" id="PTHR47637:SF1">
    <property type="entry name" value="CHAPERONE SURA"/>
    <property type="match status" value="1"/>
</dbReference>
<evidence type="ECO:0000256" key="4">
    <source>
        <dbReference type="ARBA" id="ARBA00023110"/>
    </source>
</evidence>
<dbReference type="EMBL" id="JBHMEC010000001">
    <property type="protein sequence ID" value="MFB9148237.1"/>
    <property type="molecule type" value="Genomic_DNA"/>
</dbReference>
<keyword evidence="12" id="KW-1185">Reference proteome</keyword>
<feature type="domain" description="PpiC" evidence="10">
    <location>
        <begin position="153"/>
        <end position="250"/>
    </location>
</feature>
<dbReference type="SUPFAM" id="SSF54534">
    <property type="entry name" value="FKBP-like"/>
    <property type="match status" value="1"/>
</dbReference>
<reference evidence="11 12" key="1">
    <citation type="submission" date="2024-09" db="EMBL/GenBank/DDBJ databases">
        <authorList>
            <person name="Sun Q."/>
            <person name="Mori K."/>
        </authorList>
    </citation>
    <scope>NUCLEOTIDE SEQUENCE [LARGE SCALE GENOMIC DNA]</scope>
    <source>
        <strain evidence="11 12">CECT 9424</strain>
    </source>
</reference>
<evidence type="ECO:0000256" key="9">
    <source>
        <dbReference type="PROSITE-ProRule" id="PRU00278"/>
    </source>
</evidence>
<dbReference type="Gene3D" id="1.10.4030.10">
    <property type="entry name" value="Porin chaperone SurA, peptide-binding domain"/>
    <property type="match status" value="1"/>
</dbReference>
<dbReference type="InterPro" id="IPR000297">
    <property type="entry name" value="PPIase_PpiC"/>
</dbReference>
<evidence type="ECO:0000256" key="1">
    <source>
        <dbReference type="ARBA" id="ARBA00018370"/>
    </source>
</evidence>
<keyword evidence="6 9" id="KW-0413">Isomerase</keyword>
<dbReference type="PROSITE" id="PS50198">
    <property type="entry name" value="PPIC_PPIASE_2"/>
    <property type="match status" value="1"/>
</dbReference>
<keyword evidence="4 9" id="KW-0697">Rotamase</keyword>
<evidence type="ECO:0000256" key="6">
    <source>
        <dbReference type="ARBA" id="ARBA00023235"/>
    </source>
</evidence>
<dbReference type="RefSeq" id="WP_377065960.1">
    <property type="nucleotide sequence ID" value="NZ_JBHMEC010000001.1"/>
</dbReference>
<evidence type="ECO:0000256" key="5">
    <source>
        <dbReference type="ARBA" id="ARBA00023186"/>
    </source>
</evidence>
<evidence type="ECO:0000313" key="11">
    <source>
        <dbReference type="EMBL" id="MFB9148237.1"/>
    </source>
</evidence>
<name>A0ABV5HVA6_9RHOB</name>
<evidence type="ECO:0000256" key="8">
    <source>
        <dbReference type="ARBA" id="ARBA00031484"/>
    </source>
</evidence>
<evidence type="ECO:0000256" key="7">
    <source>
        <dbReference type="ARBA" id="ARBA00030642"/>
    </source>
</evidence>
<dbReference type="InterPro" id="IPR050280">
    <property type="entry name" value="OMP_Chaperone_SurA"/>
</dbReference>
<dbReference type="InterPro" id="IPR046357">
    <property type="entry name" value="PPIase_dom_sf"/>
</dbReference>
<accession>A0ABV5HVA6</accession>
<dbReference type="InterPro" id="IPR015391">
    <property type="entry name" value="SurA_N"/>
</dbReference>